<keyword evidence="4" id="KW-1185">Reference proteome</keyword>
<evidence type="ECO:0000313" key="3">
    <source>
        <dbReference type="EMBL" id="QKG85811.1"/>
    </source>
</evidence>
<keyword evidence="2" id="KW-0812">Transmembrane</keyword>
<protein>
    <submittedName>
        <fullName evidence="3">DUF4446 family protein</fullName>
    </submittedName>
</protein>
<feature type="transmembrane region" description="Helical" evidence="2">
    <location>
        <begin position="15"/>
        <end position="35"/>
    </location>
</feature>
<sequence>MGSISEFWKDYTLEILLGMAGMQLLLFLLWLVVMIRSVKQKKAIRCLEGKLAEGERLVELLDSDQFEGTDLFSYLRYLDQKTKLLKGNIGLIRYNAIGERASDMSFSLAMLDTDKSGVVISSLFSNQGQSYIYAKPLVNGKSTYRLSKEEEQAIQQAFMTTLEPEGPSIDPNPEVKEAGEGKFRDMKRA</sequence>
<dbReference type="RefSeq" id="WP_173224950.1">
    <property type="nucleotide sequence ID" value="NZ_CP048104.1"/>
</dbReference>
<dbReference type="AlphaFoldDB" id="A0A7D4BRU8"/>
<dbReference type="Pfam" id="PF14584">
    <property type="entry name" value="DUF4446"/>
    <property type="match status" value="1"/>
</dbReference>
<keyword evidence="2" id="KW-0472">Membrane</keyword>
<evidence type="ECO:0000313" key="4">
    <source>
        <dbReference type="Proteomes" id="UP000503088"/>
    </source>
</evidence>
<feature type="compositionally biased region" description="Basic and acidic residues" evidence="1">
    <location>
        <begin position="173"/>
        <end position="189"/>
    </location>
</feature>
<dbReference type="KEGG" id="kpul:GXN76_16005"/>
<gene>
    <name evidence="3" type="ORF">GXN76_16005</name>
</gene>
<dbReference type="EMBL" id="CP048104">
    <property type="protein sequence ID" value="QKG85811.1"/>
    <property type="molecule type" value="Genomic_DNA"/>
</dbReference>
<reference evidence="3 4" key="1">
    <citation type="submission" date="2020-01" db="EMBL/GenBank/DDBJ databases">
        <authorList>
            <person name="Gulvik C.A."/>
            <person name="Batra D.G."/>
        </authorList>
    </citation>
    <scope>NUCLEOTIDE SEQUENCE [LARGE SCALE GENOMIC DNA]</scope>
    <source>
        <strain evidence="3 4">W9323</strain>
    </source>
</reference>
<keyword evidence="2" id="KW-1133">Transmembrane helix</keyword>
<dbReference type="InterPro" id="IPR027981">
    <property type="entry name" value="DUF4446"/>
</dbReference>
<evidence type="ECO:0000256" key="2">
    <source>
        <dbReference type="SAM" id="Phobius"/>
    </source>
</evidence>
<accession>A0A7D4BRU8</accession>
<proteinExistence type="predicted"/>
<name>A0A7D4BRU8_9BACL</name>
<dbReference type="Proteomes" id="UP000503088">
    <property type="component" value="Chromosome"/>
</dbReference>
<organism evidence="3 4">
    <name type="scientific">Kroppenstedtia pulmonis</name>
    <dbReference type="NCBI Taxonomy" id="1380685"/>
    <lineage>
        <taxon>Bacteria</taxon>
        <taxon>Bacillati</taxon>
        <taxon>Bacillota</taxon>
        <taxon>Bacilli</taxon>
        <taxon>Bacillales</taxon>
        <taxon>Thermoactinomycetaceae</taxon>
        <taxon>Kroppenstedtia</taxon>
    </lineage>
</organism>
<evidence type="ECO:0000256" key="1">
    <source>
        <dbReference type="SAM" id="MobiDB-lite"/>
    </source>
</evidence>
<feature type="region of interest" description="Disordered" evidence="1">
    <location>
        <begin position="161"/>
        <end position="189"/>
    </location>
</feature>